<dbReference type="Gene3D" id="2.130.10.10">
    <property type="entry name" value="YVTN repeat-like/Quinoprotein amine dehydrogenase"/>
    <property type="match status" value="1"/>
</dbReference>
<dbReference type="Pfam" id="PF13360">
    <property type="entry name" value="PQQ_2"/>
    <property type="match status" value="1"/>
</dbReference>
<protein>
    <submittedName>
        <fullName evidence="3">Outer membrane protein assembly factor BamB</fullName>
    </submittedName>
</protein>
<reference evidence="3 4" key="1">
    <citation type="submission" date="2024-02" db="EMBL/GenBank/DDBJ databases">
        <title>Deinococcus xinjiangensis NBRC 107630.</title>
        <authorList>
            <person name="Ichikawa N."/>
            <person name="Katano-Makiyama Y."/>
            <person name="Hidaka K."/>
        </authorList>
    </citation>
    <scope>NUCLEOTIDE SEQUENCE [LARGE SCALE GENOMIC DNA]</scope>
    <source>
        <strain evidence="3 4">NBRC 107630</strain>
    </source>
</reference>
<dbReference type="SUPFAM" id="SSF50998">
    <property type="entry name" value="Quinoprotein alcohol dehydrogenase-like"/>
    <property type="match status" value="1"/>
</dbReference>
<dbReference type="InterPro" id="IPR015943">
    <property type="entry name" value="WD40/YVTN_repeat-like_dom_sf"/>
</dbReference>
<dbReference type="InterPro" id="IPR002372">
    <property type="entry name" value="PQQ_rpt_dom"/>
</dbReference>
<evidence type="ECO:0000259" key="2">
    <source>
        <dbReference type="Pfam" id="PF13360"/>
    </source>
</evidence>
<evidence type="ECO:0000313" key="4">
    <source>
        <dbReference type="Proteomes" id="UP001458946"/>
    </source>
</evidence>
<name>A0ABP9V8Z1_9DEIO</name>
<dbReference type="RefSeq" id="WP_353541119.1">
    <property type="nucleotide sequence ID" value="NZ_BAABRN010000007.1"/>
</dbReference>
<dbReference type="PANTHER" id="PTHR34512">
    <property type="entry name" value="CELL SURFACE PROTEIN"/>
    <property type="match status" value="1"/>
</dbReference>
<dbReference type="Proteomes" id="UP001458946">
    <property type="component" value="Unassembled WGS sequence"/>
</dbReference>
<proteinExistence type="predicted"/>
<evidence type="ECO:0000313" key="3">
    <source>
        <dbReference type="EMBL" id="GAA5501146.1"/>
    </source>
</evidence>
<feature type="chain" id="PRO_5045117743" evidence="1">
    <location>
        <begin position="24"/>
        <end position="475"/>
    </location>
</feature>
<feature type="domain" description="Pyrrolo-quinoline quinone repeat" evidence="2">
    <location>
        <begin position="168"/>
        <end position="297"/>
    </location>
</feature>
<sequence length="475" mass="50341">MRSFLLCAALLSAHAGGLGAASAAPVSLTVNGTRLPERRAKPVAGGAVVPQSGTLPLTLRGAQAGDQLCSDSDAFYQINRLDNIAGKVTQFYANYAGLLGQAKLWVVRGKSCAGPHLADFEVRAEGSTLWQATFPAQSPENRPPVVAADGTIYVLAGKDELHALTPAGGLKWRVALPKGAWSEWSSGLSLGPDGTLYAGLFNGDLVAFAPTGKEKWRFRTAALVVQPPTFGADGTVYLGATDHKLYALTPQGQKKWVYRAGQHIIGPTLRGLDGTLYFGADDRLLYAVGPNGKLRWKLDPAGERAELRAIGADGTLYATSFGPSSWKAPDNALLMALSPAGKVIWQRRMGYAQSVTIGQGGTLYVESFGKLSALTTAGQPKWTFNGGEANSSAGTQVIGSDDTIYFTNNARIYALNADGSLKWLRELAQEPLYLNMNRSGDLLVSAWNGRVFALATTSRALAKAPWPTAAADANR</sequence>
<evidence type="ECO:0000256" key="1">
    <source>
        <dbReference type="SAM" id="SignalP"/>
    </source>
</evidence>
<feature type="signal peptide" evidence="1">
    <location>
        <begin position="1"/>
        <end position="23"/>
    </location>
</feature>
<gene>
    <name evidence="3" type="primary">bamB_1</name>
    <name evidence="3" type="ORF">Dxin01_00877</name>
</gene>
<keyword evidence="4" id="KW-1185">Reference proteome</keyword>
<keyword evidence="1" id="KW-0732">Signal</keyword>
<dbReference type="Gene3D" id="2.40.128.630">
    <property type="match status" value="1"/>
</dbReference>
<dbReference type="SMART" id="SM00564">
    <property type="entry name" value="PQQ"/>
    <property type="match status" value="7"/>
</dbReference>
<dbReference type="InterPro" id="IPR018391">
    <property type="entry name" value="PQQ_b-propeller_rpt"/>
</dbReference>
<dbReference type="InterPro" id="IPR011047">
    <property type="entry name" value="Quinoprotein_ADH-like_sf"/>
</dbReference>
<dbReference type="EMBL" id="BAABRN010000007">
    <property type="protein sequence ID" value="GAA5501146.1"/>
    <property type="molecule type" value="Genomic_DNA"/>
</dbReference>
<dbReference type="PANTHER" id="PTHR34512:SF30">
    <property type="entry name" value="OUTER MEMBRANE PROTEIN ASSEMBLY FACTOR BAMB"/>
    <property type="match status" value="1"/>
</dbReference>
<comment type="caution">
    <text evidence="3">The sequence shown here is derived from an EMBL/GenBank/DDBJ whole genome shotgun (WGS) entry which is preliminary data.</text>
</comment>
<accession>A0ABP9V8Z1</accession>
<organism evidence="3 4">
    <name type="scientific">Deinococcus xinjiangensis</name>
    <dbReference type="NCBI Taxonomy" id="457454"/>
    <lineage>
        <taxon>Bacteria</taxon>
        <taxon>Thermotogati</taxon>
        <taxon>Deinococcota</taxon>
        <taxon>Deinococci</taxon>
        <taxon>Deinococcales</taxon>
        <taxon>Deinococcaceae</taxon>
        <taxon>Deinococcus</taxon>
    </lineage>
</organism>